<dbReference type="InterPro" id="IPR030678">
    <property type="entry name" value="Peptide/Ni-bd"/>
</dbReference>
<dbReference type="PIRSF" id="PIRSF002741">
    <property type="entry name" value="MppA"/>
    <property type="match status" value="1"/>
</dbReference>
<accession>A0A081C4L1</accession>
<proteinExistence type="inferred from homology"/>
<dbReference type="Gene3D" id="3.90.76.10">
    <property type="entry name" value="Dipeptide-binding Protein, Domain 1"/>
    <property type="match status" value="1"/>
</dbReference>
<dbReference type="GO" id="GO:0015833">
    <property type="term" value="P:peptide transport"/>
    <property type="evidence" value="ECO:0007669"/>
    <property type="project" value="TreeGrafter"/>
</dbReference>
<evidence type="ECO:0000313" key="6">
    <source>
        <dbReference type="EMBL" id="GAK59516.1"/>
    </source>
</evidence>
<dbReference type="HOGENOM" id="CLU_017028_7_2_0"/>
<comment type="similarity">
    <text evidence="2">Belongs to the bacterial solute-binding protein 5 family.</text>
</comment>
<evidence type="ECO:0000259" key="5">
    <source>
        <dbReference type="Pfam" id="PF00496"/>
    </source>
</evidence>
<dbReference type="InterPro" id="IPR039424">
    <property type="entry name" value="SBP_5"/>
</dbReference>
<dbReference type="Pfam" id="PF00496">
    <property type="entry name" value="SBP_bac_5"/>
    <property type="match status" value="1"/>
</dbReference>
<dbReference type="GO" id="GO:1904680">
    <property type="term" value="F:peptide transmembrane transporter activity"/>
    <property type="evidence" value="ECO:0007669"/>
    <property type="project" value="TreeGrafter"/>
</dbReference>
<dbReference type="eggNOG" id="COG0747">
    <property type="taxonomic scope" value="Bacteria"/>
</dbReference>
<organism evidence="6">
    <name type="scientific">Vecturithrix granuli</name>
    <dbReference type="NCBI Taxonomy" id="1499967"/>
    <lineage>
        <taxon>Bacteria</taxon>
        <taxon>Candidatus Moduliflexota</taxon>
        <taxon>Candidatus Vecturitrichia</taxon>
        <taxon>Candidatus Vecturitrichales</taxon>
        <taxon>Candidatus Vecturitrichaceae</taxon>
        <taxon>Candidatus Vecturithrix</taxon>
    </lineage>
</organism>
<evidence type="ECO:0000256" key="1">
    <source>
        <dbReference type="ARBA" id="ARBA00004196"/>
    </source>
</evidence>
<dbReference type="PANTHER" id="PTHR30290:SF10">
    <property type="entry name" value="PERIPLASMIC OLIGOPEPTIDE-BINDING PROTEIN-RELATED"/>
    <property type="match status" value="1"/>
</dbReference>
<dbReference type="Proteomes" id="UP000030661">
    <property type="component" value="Unassembled WGS sequence"/>
</dbReference>
<keyword evidence="3" id="KW-0813">Transport</keyword>
<dbReference type="Gene3D" id="3.10.105.10">
    <property type="entry name" value="Dipeptide-binding Protein, Domain 3"/>
    <property type="match status" value="1"/>
</dbReference>
<name>A0A081C4L1_VECG1</name>
<dbReference type="InterPro" id="IPR000914">
    <property type="entry name" value="SBP_5_dom"/>
</dbReference>
<sequence>MKYPAGSTELIPGLAESYVISEDGKEYTFKLREGLAFTDGTPFNADAVKWSIERVMRLGGDPSWLVTDFVEAVETVDEYSVKFILKNPVAYFPALVATVPYYPVNPSIYPADDIITNPEELPGGQLTGLGPYKMVSFKRDEEIILDANTDFYGEKPKNDRVVIRYFADATTMRLALEKGELDVAFKSFNPSDISDLEKSDKIRTIKGQGPYIRYICPVHAREPFNNPVLRQAIAAAVNRPDFIQKVFLGQNEPLYSMVPMGMWTHSENFKEVYGDGNIEKARELLASQGFSEEKPFEFDLWYTPAHYGDTEVDLAAVLKDQFEATKMMKVTVKSAEWATYKENWRNKVMPIFLLGWYPDYIDPDNYTAAFAGTAGSAGNGIFFSDADWDAKLAEAQTVSDPAKREALYTELQQRWTEDIPTIPLFQGTLYLFTQPNVEGVLISPTLQFNYGPIEVK</sequence>
<evidence type="ECO:0000313" key="7">
    <source>
        <dbReference type="Proteomes" id="UP000030661"/>
    </source>
</evidence>
<dbReference type="PANTHER" id="PTHR30290">
    <property type="entry name" value="PERIPLASMIC BINDING COMPONENT OF ABC TRANSPORTER"/>
    <property type="match status" value="1"/>
</dbReference>
<gene>
    <name evidence="6" type="ORF">U27_06501</name>
</gene>
<dbReference type="EMBL" id="DF820470">
    <property type="protein sequence ID" value="GAK59516.1"/>
    <property type="molecule type" value="Genomic_DNA"/>
</dbReference>
<keyword evidence="4" id="KW-0732">Signal</keyword>
<feature type="domain" description="Solute-binding protein family 5" evidence="5">
    <location>
        <begin position="9"/>
        <end position="376"/>
    </location>
</feature>
<keyword evidence="7" id="KW-1185">Reference proteome</keyword>
<comment type="subcellular location">
    <subcellularLocation>
        <location evidence="1">Cell envelope</location>
    </subcellularLocation>
</comment>
<reference evidence="6" key="1">
    <citation type="journal article" date="2015" name="PeerJ">
        <title>First genomic representation of candidate bacterial phylum KSB3 points to enhanced environmental sensing as a trigger of wastewater bulking.</title>
        <authorList>
            <person name="Sekiguchi Y."/>
            <person name="Ohashi A."/>
            <person name="Parks D.H."/>
            <person name="Yamauchi T."/>
            <person name="Tyson G.W."/>
            <person name="Hugenholtz P."/>
        </authorList>
    </citation>
    <scope>NUCLEOTIDE SEQUENCE [LARGE SCALE GENOMIC DNA]</scope>
</reference>
<evidence type="ECO:0000256" key="3">
    <source>
        <dbReference type="ARBA" id="ARBA00022448"/>
    </source>
</evidence>
<evidence type="ECO:0000256" key="4">
    <source>
        <dbReference type="ARBA" id="ARBA00022729"/>
    </source>
</evidence>
<evidence type="ECO:0000256" key="2">
    <source>
        <dbReference type="ARBA" id="ARBA00005695"/>
    </source>
</evidence>
<dbReference type="SUPFAM" id="SSF53850">
    <property type="entry name" value="Periplasmic binding protein-like II"/>
    <property type="match status" value="1"/>
</dbReference>
<dbReference type="Gene3D" id="3.40.190.10">
    <property type="entry name" value="Periplasmic binding protein-like II"/>
    <property type="match status" value="1"/>
</dbReference>
<dbReference type="AlphaFoldDB" id="A0A081C4L1"/>
<dbReference type="GO" id="GO:0042597">
    <property type="term" value="C:periplasmic space"/>
    <property type="evidence" value="ECO:0007669"/>
    <property type="project" value="UniProtKB-ARBA"/>
</dbReference>
<dbReference type="STRING" id="1499967.U27_06501"/>
<protein>
    <submittedName>
        <fullName evidence="6">Extracellular solute-binding protein family 5</fullName>
    </submittedName>
</protein>
<dbReference type="GO" id="GO:0030313">
    <property type="term" value="C:cell envelope"/>
    <property type="evidence" value="ECO:0007669"/>
    <property type="project" value="UniProtKB-SubCell"/>
</dbReference>
<dbReference type="GO" id="GO:0043190">
    <property type="term" value="C:ATP-binding cassette (ABC) transporter complex"/>
    <property type="evidence" value="ECO:0007669"/>
    <property type="project" value="InterPro"/>
</dbReference>